<dbReference type="AlphaFoldDB" id="A0A6J6IB68"/>
<protein>
    <submittedName>
        <fullName evidence="1">Unannotated protein</fullName>
    </submittedName>
</protein>
<sequence>MVRIVAVSTQSLAGSARHHEYNAANASSPAGEVTECGVLTFPSVNHS</sequence>
<dbReference type="EMBL" id="CAEZVJ010000014">
    <property type="protein sequence ID" value="CAB4623040.1"/>
    <property type="molecule type" value="Genomic_DNA"/>
</dbReference>
<proteinExistence type="predicted"/>
<evidence type="ECO:0000313" key="1">
    <source>
        <dbReference type="EMBL" id="CAB4623040.1"/>
    </source>
</evidence>
<reference evidence="1" key="1">
    <citation type="submission" date="2020-05" db="EMBL/GenBank/DDBJ databases">
        <authorList>
            <person name="Chiriac C."/>
            <person name="Salcher M."/>
            <person name="Ghai R."/>
            <person name="Kavagutti S V."/>
        </authorList>
    </citation>
    <scope>NUCLEOTIDE SEQUENCE</scope>
</reference>
<gene>
    <name evidence="1" type="ORF">UFOPK1961_00219</name>
</gene>
<name>A0A6J6IB68_9ZZZZ</name>
<organism evidence="1">
    <name type="scientific">freshwater metagenome</name>
    <dbReference type="NCBI Taxonomy" id="449393"/>
    <lineage>
        <taxon>unclassified sequences</taxon>
        <taxon>metagenomes</taxon>
        <taxon>ecological metagenomes</taxon>
    </lineage>
</organism>
<accession>A0A6J6IB68</accession>